<organism evidence="2 3">
    <name type="scientific">Lacimicrobium alkaliphilum</name>
    <dbReference type="NCBI Taxonomy" id="1526571"/>
    <lineage>
        <taxon>Bacteria</taxon>
        <taxon>Pseudomonadati</taxon>
        <taxon>Pseudomonadota</taxon>
        <taxon>Gammaproteobacteria</taxon>
        <taxon>Alteromonadales</taxon>
        <taxon>Alteromonadaceae</taxon>
        <taxon>Lacimicrobium</taxon>
    </lineage>
</organism>
<name>A0ABQ1QZC7_9ALTE</name>
<keyword evidence="1" id="KW-0732">Signal</keyword>
<feature type="chain" id="PRO_5046025655" description="DUF2987 domain-containing protein" evidence="1">
    <location>
        <begin position="21"/>
        <end position="218"/>
    </location>
</feature>
<dbReference type="Proteomes" id="UP000614272">
    <property type="component" value="Unassembled WGS sequence"/>
</dbReference>
<dbReference type="InterPro" id="IPR021370">
    <property type="entry name" value="DUF2987"/>
</dbReference>
<dbReference type="RefSeq" id="WP_099033224.1">
    <property type="nucleotide sequence ID" value="NZ_BMGJ01000002.1"/>
</dbReference>
<accession>A0ABQ1QZC7</accession>
<comment type="caution">
    <text evidence="2">The sequence shown here is derived from an EMBL/GenBank/DDBJ whole genome shotgun (WGS) entry which is preliminary data.</text>
</comment>
<dbReference type="EMBL" id="BMGJ01000002">
    <property type="protein sequence ID" value="GGD52702.1"/>
    <property type="molecule type" value="Genomic_DNA"/>
</dbReference>
<evidence type="ECO:0008006" key="4">
    <source>
        <dbReference type="Google" id="ProtNLM"/>
    </source>
</evidence>
<evidence type="ECO:0000256" key="1">
    <source>
        <dbReference type="SAM" id="SignalP"/>
    </source>
</evidence>
<proteinExistence type="predicted"/>
<evidence type="ECO:0000313" key="2">
    <source>
        <dbReference type="EMBL" id="GGD52702.1"/>
    </source>
</evidence>
<evidence type="ECO:0000313" key="3">
    <source>
        <dbReference type="Proteomes" id="UP000614272"/>
    </source>
</evidence>
<gene>
    <name evidence="2" type="ORF">GCM10011357_05720</name>
</gene>
<keyword evidence="3" id="KW-1185">Reference proteome</keyword>
<sequence length="218" mass="25014">MIRSGFAAVISVLAIMSLQADTLKLDYASLYSHTRKLDKETMPALQFAFGFAHKDQSHLCGIKRAFIRTQKQDIPLKVTAEQRFTVPSERALKLAEAVVNVELDEMAQRCDMSVQLETREDYLRADYSLDELKMLQRQYTAFFDQMGGFMSFLMPSVQGLIMHFEQPLKQAVMADGQHPEPGIRDSQLQISRDWLAQQQESNVLNLQDKPRRIVAWVE</sequence>
<feature type="signal peptide" evidence="1">
    <location>
        <begin position="1"/>
        <end position="20"/>
    </location>
</feature>
<dbReference type="Pfam" id="PF11205">
    <property type="entry name" value="DUF2987"/>
    <property type="match status" value="1"/>
</dbReference>
<protein>
    <recommendedName>
        <fullName evidence="4">DUF2987 domain-containing protein</fullName>
    </recommendedName>
</protein>
<reference evidence="3" key="1">
    <citation type="journal article" date="2019" name="Int. J. Syst. Evol. Microbiol.">
        <title>The Global Catalogue of Microorganisms (GCM) 10K type strain sequencing project: providing services to taxonomists for standard genome sequencing and annotation.</title>
        <authorList>
            <consortium name="The Broad Institute Genomics Platform"/>
            <consortium name="The Broad Institute Genome Sequencing Center for Infectious Disease"/>
            <person name="Wu L."/>
            <person name="Ma J."/>
        </authorList>
    </citation>
    <scope>NUCLEOTIDE SEQUENCE [LARGE SCALE GENOMIC DNA]</scope>
    <source>
        <strain evidence="3">CGMCC 1.12923</strain>
    </source>
</reference>